<feature type="transmembrane region" description="Helical" evidence="6">
    <location>
        <begin position="607"/>
        <end position="625"/>
    </location>
</feature>
<organism evidence="9 10">
    <name type="scientific">Banduia mediterranea</name>
    <dbReference type="NCBI Taxonomy" id="3075609"/>
    <lineage>
        <taxon>Bacteria</taxon>
        <taxon>Pseudomonadati</taxon>
        <taxon>Pseudomonadota</taxon>
        <taxon>Gammaproteobacteria</taxon>
        <taxon>Nevskiales</taxon>
        <taxon>Algiphilaceae</taxon>
        <taxon>Banduia</taxon>
    </lineage>
</organism>
<dbReference type="SUPFAM" id="SSF51206">
    <property type="entry name" value="cAMP-binding domain-like"/>
    <property type="match status" value="1"/>
</dbReference>
<feature type="transmembrane region" description="Helical" evidence="6">
    <location>
        <begin position="632"/>
        <end position="652"/>
    </location>
</feature>
<evidence type="ECO:0000256" key="2">
    <source>
        <dbReference type="ARBA" id="ARBA00022475"/>
    </source>
</evidence>
<feature type="domain" description="SSD" evidence="8">
    <location>
        <begin position="244"/>
        <end position="373"/>
    </location>
</feature>
<feature type="transmembrane region" description="Helical" evidence="6">
    <location>
        <begin position="348"/>
        <end position="371"/>
    </location>
</feature>
<dbReference type="InterPro" id="IPR000731">
    <property type="entry name" value="SSD"/>
</dbReference>
<sequence>MLRALSRLLARRPAATVAATLLLSAFAGLAVISVDGVFRIHVDPSPEHLLSGRDGERGALKRVEALFGDTDGVVVAVRLAPVFTAEHLRTVTRIHRALMALDGVREVQSLASAPNWLADDDDVQTGSFTQQAALDPSRIAALQGQFEANPLYRGSLVSADGNTVAFLLSLHQVDEAAYRNEHFDARIRSAVAQAAGNEVVPVAVTGSVAVAAATTSALLRTMTRTVPAVFVIVAALLLIAFRSFRVALASALTIGLALWWMMALAGVASIPINLVTAIAPPLVVALGLSYSVHLLSDYLRAHRDGYPPLQAHLRTLNRAAVPVLMNAVTTIASVLALMLSPMPAVREFALLAAFGTAVLALMTLGFLPAVLRLVGCGTRFSESPGDRLARRVAPALARFALRRRALLLGLALVIAVCGFWSTRHLDAGAEYIKTFSPGSQVRQDYETVSAAFGGATRLSILIETGIDGSLVDPPVARALDRFAQWLRAQPEVGSVSSYLDSLKLMHQAVNGNDPDAFVVPGSAAASKQLLLLGGGDVVRSTLNAGFSTALISLRSRAEDAAAVRELVTRIESEMAHLPPVLQGEVTGRAVLATRAVDDIVSGQRQSLIIAFLAIFIVLSALFMSLRAGLLAMLPNLVPVAVYFGALGLLDIPLSPTNSLVACIVLGIAVDDTIHFLARFNARARETADERGAVESALATVLRPITLTTLALCLSFLAFGSGELQTQTQFGVLAAMTLAVAWLIDLSLTPALGSMFRVVSFWDVLRVDLGSSPQYTIPLLAGLSDRQAKLFALLSKVQRVPAGTRVIHAGERSRDIYVVIEGQLEVWVQRGSEHRALSSLQRGATIGEAGYFGQRRTANVDTVSDARLLHFDSQDLERLRRRHPRIAATIFRNLAAIQAERLAQATAMID</sequence>
<proteinExistence type="predicted"/>
<feature type="domain" description="Cyclic nucleotide-binding" evidence="7">
    <location>
        <begin position="778"/>
        <end position="878"/>
    </location>
</feature>
<name>A0ABU2WIH8_9GAMM</name>
<dbReference type="Proteomes" id="UP001254608">
    <property type="component" value="Unassembled WGS sequence"/>
</dbReference>
<dbReference type="SUPFAM" id="SSF82866">
    <property type="entry name" value="Multidrug efflux transporter AcrB transmembrane domain"/>
    <property type="match status" value="2"/>
</dbReference>
<dbReference type="InterPro" id="IPR014710">
    <property type="entry name" value="RmlC-like_jellyroll"/>
</dbReference>
<evidence type="ECO:0000256" key="3">
    <source>
        <dbReference type="ARBA" id="ARBA00022692"/>
    </source>
</evidence>
<feature type="transmembrane region" description="Helical" evidence="6">
    <location>
        <begin position="405"/>
        <end position="422"/>
    </location>
</feature>
<protein>
    <submittedName>
        <fullName evidence="9">Efflux RND transporter permease subunit</fullName>
    </submittedName>
</protein>
<dbReference type="PANTHER" id="PTHR33406:SF13">
    <property type="entry name" value="MEMBRANE PROTEIN YDFJ"/>
    <property type="match status" value="1"/>
</dbReference>
<evidence type="ECO:0000259" key="8">
    <source>
        <dbReference type="PROSITE" id="PS50156"/>
    </source>
</evidence>
<evidence type="ECO:0000313" key="10">
    <source>
        <dbReference type="Proteomes" id="UP001254608"/>
    </source>
</evidence>
<feature type="transmembrane region" description="Helical" evidence="6">
    <location>
        <begin position="697"/>
        <end position="717"/>
    </location>
</feature>
<reference evidence="9 10" key="1">
    <citation type="submission" date="2023-09" db="EMBL/GenBank/DDBJ databases">
        <authorList>
            <person name="Rey-Velasco X."/>
        </authorList>
    </citation>
    <scope>NUCLEOTIDE SEQUENCE [LARGE SCALE GENOMIC DNA]</scope>
    <source>
        <strain evidence="9 10">W345</strain>
    </source>
</reference>
<dbReference type="PANTHER" id="PTHR33406">
    <property type="entry name" value="MEMBRANE PROTEIN MJ1562-RELATED"/>
    <property type="match status" value="1"/>
</dbReference>
<evidence type="ECO:0000256" key="6">
    <source>
        <dbReference type="SAM" id="Phobius"/>
    </source>
</evidence>
<dbReference type="Pfam" id="PF03176">
    <property type="entry name" value="MMPL"/>
    <property type="match status" value="2"/>
</dbReference>
<dbReference type="InterPro" id="IPR000595">
    <property type="entry name" value="cNMP-bd_dom"/>
</dbReference>
<feature type="domain" description="SSD" evidence="8">
    <location>
        <begin position="627"/>
        <end position="754"/>
    </location>
</feature>
<dbReference type="PROSITE" id="PS50156">
    <property type="entry name" value="SSD"/>
    <property type="match status" value="2"/>
</dbReference>
<dbReference type="Pfam" id="PF00027">
    <property type="entry name" value="cNMP_binding"/>
    <property type="match status" value="1"/>
</dbReference>
<dbReference type="InterPro" id="IPR004869">
    <property type="entry name" value="MMPL_dom"/>
</dbReference>
<evidence type="ECO:0000313" key="9">
    <source>
        <dbReference type="EMBL" id="MDT0497678.1"/>
    </source>
</evidence>
<dbReference type="EMBL" id="JAVRIC010000012">
    <property type="protein sequence ID" value="MDT0497678.1"/>
    <property type="molecule type" value="Genomic_DNA"/>
</dbReference>
<dbReference type="InterPro" id="IPR050545">
    <property type="entry name" value="Mycobact_MmpL"/>
</dbReference>
<feature type="transmembrane region" description="Helical" evidence="6">
    <location>
        <begin position="225"/>
        <end position="244"/>
    </location>
</feature>
<keyword evidence="10" id="KW-1185">Reference proteome</keyword>
<feature type="transmembrane region" description="Helical" evidence="6">
    <location>
        <begin position="278"/>
        <end position="299"/>
    </location>
</feature>
<dbReference type="SMART" id="SM00100">
    <property type="entry name" value="cNMP"/>
    <property type="match status" value="1"/>
</dbReference>
<dbReference type="RefSeq" id="WP_311365071.1">
    <property type="nucleotide sequence ID" value="NZ_JAVRIC010000012.1"/>
</dbReference>
<keyword evidence="5 6" id="KW-0472">Membrane</keyword>
<dbReference type="InterPro" id="IPR018490">
    <property type="entry name" value="cNMP-bd_dom_sf"/>
</dbReference>
<comment type="caution">
    <text evidence="9">The sequence shown here is derived from an EMBL/GenBank/DDBJ whole genome shotgun (WGS) entry which is preliminary data.</text>
</comment>
<keyword evidence="4 6" id="KW-1133">Transmembrane helix</keyword>
<accession>A0ABU2WIH8</accession>
<dbReference type="CDD" id="cd00038">
    <property type="entry name" value="CAP_ED"/>
    <property type="match status" value="1"/>
</dbReference>
<dbReference type="Gene3D" id="2.60.120.10">
    <property type="entry name" value="Jelly Rolls"/>
    <property type="match status" value="1"/>
</dbReference>
<evidence type="ECO:0000256" key="4">
    <source>
        <dbReference type="ARBA" id="ARBA00022989"/>
    </source>
</evidence>
<comment type="subcellular location">
    <subcellularLocation>
        <location evidence="1">Cell membrane</location>
        <topology evidence="1">Multi-pass membrane protein</topology>
    </subcellularLocation>
</comment>
<gene>
    <name evidence="9" type="ORF">RM530_09920</name>
</gene>
<dbReference type="PROSITE" id="PS50042">
    <property type="entry name" value="CNMP_BINDING_3"/>
    <property type="match status" value="1"/>
</dbReference>
<feature type="transmembrane region" description="Helical" evidence="6">
    <location>
        <begin position="251"/>
        <end position="272"/>
    </location>
</feature>
<evidence type="ECO:0000256" key="1">
    <source>
        <dbReference type="ARBA" id="ARBA00004651"/>
    </source>
</evidence>
<evidence type="ECO:0000259" key="7">
    <source>
        <dbReference type="PROSITE" id="PS50042"/>
    </source>
</evidence>
<keyword evidence="3 6" id="KW-0812">Transmembrane</keyword>
<evidence type="ECO:0000256" key="5">
    <source>
        <dbReference type="ARBA" id="ARBA00023136"/>
    </source>
</evidence>
<dbReference type="Gene3D" id="1.20.1640.10">
    <property type="entry name" value="Multidrug efflux transporter AcrB transmembrane domain"/>
    <property type="match status" value="2"/>
</dbReference>
<keyword evidence="2" id="KW-1003">Cell membrane</keyword>
<feature type="transmembrane region" description="Helical" evidence="6">
    <location>
        <begin position="319"/>
        <end position="342"/>
    </location>
</feature>
<feature type="transmembrane region" description="Helical" evidence="6">
    <location>
        <begin position="729"/>
        <end position="747"/>
    </location>
</feature>